<dbReference type="PROSITE" id="PS50928">
    <property type="entry name" value="ABC_TM1"/>
    <property type="match status" value="2"/>
</dbReference>
<feature type="domain" description="ABC transmembrane type-1" evidence="9">
    <location>
        <begin position="334"/>
        <end position="540"/>
    </location>
</feature>
<keyword evidence="4" id="KW-0997">Cell inner membrane</keyword>
<feature type="transmembrane region" description="Helical" evidence="8">
    <location>
        <begin position="59"/>
        <end position="81"/>
    </location>
</feature>
<feature type="transmembrane region" description="Helical" evidence="8">
    <location>
        <begin position="15"/>
        <end position="39"/>
    </location>
</feature>
<evidence type="ECO:0000256" key="2">
    <source>
        <dbReference type="ARBA" id="ARBA00022448"/>
    </source>
</evidence>
<accession>A0A1M5UYI5</accession>
<evidence type="ECO:0000256" key="1">
    <source>
        <dbReference type="ARBA" id="ARBA00004429"/>
    </source>
</evidence>
<evidence type="ECO:0000256" key="6">
    <source>
        <dbReference type="ARBA" id="ARBA00022989"/>
    </source>
</evidence>
<dbReference type="Pfam" id="PF00528">
    <property type="entry name" value="BPD_transp_1"/>
    <property type="match status" value="2"/>
</dbReference>
<dbReference type="SUPFAM" id="SSF161098">
    <property type="entry name" value="MetI-like"/>
    <property type="match status" value="2"/>
</dbReference>
<feature type="transmembrane region" description="Helical" evidence="8">
    <location>
        <begin position="93"/>
        <end position="114"/>
    </location>
</feature>
<proteinExistence type="inferred from homology"/>
<evidence type="ECO:0000256" key="3">
    <source>
        <dbReference type="ARBA" id="ARBA00022475"/>
    </source>
</evidence>
<dbReference type="AlphaFoldDB" id="A0A1M5UYI5"/>
<dbReference type="OrthoDB" id="9776648at2"/>
<dbReference type="InterPro" id="IPR035906">
    <property type="entry name" value="MetI-like_sf"/>
</dbReference>
<keyword evidence="3" id="KW-1003">Cell membrane</keyword>
<keyword evidence="2 8" id="KW-0813">Transport</keyword>
<feature type="domain" description="ABC transmembrane type-1" evidence="9">
    <location>
        <begin position="58"/>
        <end position="261"/>
    </location>
</feature>
<dbReference type="STRING" id="1121306.SAMN02745196_01002"/>
<dbReference type="InterPro" id="IPR000515">
    <property type="entry name" value="MetI-like"/>
</dbReference>
<reference evidence="10 11" key="1">
    <citation type="submission" date="2016-11" db="EMBL/GenBank/DDBJ databases">
        <authorList>
            <person name="Jaros S."/>
            <person name="Januszkiewicz K."/>
            <person name="Wedrychowicz H."/>
        </authorList>
    </citation>
    <scope>NUCLEOTIDE SEQUENCE [LARGE SCALE GENOMIC DNA]</scope>
    <source>
        <strain evidence="10 11">DSM 3089</strain>
    </source>
</reference>
<keyword evidence="5 8" id="KW-0812">Transmembrane</keyword>
<feature type="transmembrane region" description="Helical" evidence="8">
    <location>
        <begin position="292"/>
        <end position="319"/>
    </location>
</feature>
<feature type="transmembrane region" description="Helical" evidence="8">
    <location>
        <begin position="148"/>
        <end position="168"/>
    </location>
</feature>
<dbReference type="RefSeq" id="WP_072830717.1">
    <property type="nucleotide sequence ID" value="NZ_FQXP01000004.1"/>
</dbReference>
<sequence>MINKFTRSLKKNMNLWSILSVVVVVLVLMPTLDIVLNIFTKPNDNWYHIKEFLLKEYTINSLKIAIFTGIFTLIIGVVLAWIISMYDFPLRKFFSWALILPMAIPAYIGAYTYAGMLSYTGVIQKTLRSAFDLQLNQKYFNIMSMNGVIFIFTLFLFPYIYIITKAFLENQSSALIENARILGHKPSSIFFKVIIPVSRGAIVGGLSLVILEVFSDYGVVNYYGVSTFTTAIFKTWFGMGDINTAVRLAAILMIFVVALMVGENKLRGRKRFAFTTSKIRTLKREKLTGLKAAMAFLSCFIVFAIAFIIPVAQLIQWAFMSYDRVLNHNFVELLKNTVMVASITTSIIIFFAIIVANFCRINKSKVSKAFAKIVTLGYSIPGAIIAIAVIVFFISIDRALGGVYNLMGINSKTLVLSSSVIILIFAYVIRFLAVGFNNVESGFQKVGTSYFEASRMLGMNVTKTFFKVDVKMIKGAILSGAILTFVDVVKELPLTMTLKPFNFETLATQTYKFASDERLQEAAIPALIIIGLSIISIYIFHKISEKRG</sequence>
<evidence type="ECO:0000256" key="4">
    <source>
        <dbReference type="ARBA" id="ARBA00022519"/>
    </source>
</evidence>
<evidence type="ECO:0000256" key="8">
    <source>
        <dbReference type="RuleBase" id="RU363032"/>
    </source>
</evidence>
<feature type="transmembrane region" description="Helical" evidence="8">
    <location>
        <begin position="244"/>
        <end position="262"/>
    </location>
</feature>
<evidence type="ECO:0000256" key="5">
    <source>
        <dbReference type="ARBA" id="ARBA00022692"/>
    </source>
</evidence>
<comment type="similarity">
    <text evidence="8">Belongs to the binding-protein-dependent transport system permease family.</text>
</comment>
<gene>
    <name evidence="10" type="ORF">SAMN02745196_01002</name>
</gene>
<dbReference type="EMBL" id="FQXP01000004">
    <property type="protein sequence ID" value="SHH67986.1"/>
    <property type="molecule type" value="Genomic_DNA"/>
</dbReference>
<dbReference type="Proteomes" id="UP000184526">
    <property type="component" value="Unassembled WGS sequence"/>
</dbReference>
<name>A0A1M5UYI5_9CLOT</name>
<dbReference type="GO" id="GO:0005886">
    <property type="term" value="C:plasma membrane"/>
    <property type="evidence" value="ECO:0007669"/>
    <property type="project" value="UniProtKB-SubCell"/>
</dbReference>
<dbReference type="PANTHER" id="PTHR43357">
    <property type="entry name" value="INNER MEMBRANE ABC TRANSPORTER PERMEASE PROTEIN YDCV"/>
    <property type="match status" value="1"/>
</dbReference>
<feature type="transmembrane region" description="Helical" evidence="8">
    <location>
        <begin position="189"/>
        <end position="211"/>
    </location>
</feature>
<dbReference type="Gene3D" id="1.10.3720.10">
    <property type="entry name" value="MetI-like"/>
    <property type="match status" value="2"/>
</dbReference>
<feature type="transmembrane region" description="Helical" evidence="8">
    <location>
        <begin position="339"/>
        <end position="358"/>
    </location>
</feature>
<keyword evidence="6 8" id="KW-1133">Transmembrane helix</keyword>
<feature type="transmembrane region" description="Helical" evidence="8">
    <location>
        <begin position="414"/>
        <end position="436"/>
    </location>
</feature>
<dbReference type="CDD" id="cd06261">
    <property type="entry name" value="TM_PBP2"/>
    <property type="match status" value="2"/>
</dbReference>
<evidence type="ECO:0000256" key="7">
    <source>
        <dbReference type="ARBA" id="ARBA00023136"/>
    </source>
</evidence>
<organism evidence="10 11">
    <name type="scientific">Clostridium collagenovorans DSM 3089</name>
    <dbReference type="NCBI Taxonomy" id="1121306"/>
    <lineage>
        <taxon>Bacteria</taxon>
        <taxon>Bacillati</taxon>
        <taxon>Bacillota</taxon>
        <taxon>Clostridia</taxon>
        <taxon>Eubacteriales</taxon>
        <taxon>Clostridiaceae</taxon>
        <taxon>Clostridium</taxon>
    </lineage>
</organism>
<evidence type="ECO:0000313" key="10">
    <source>
        <dbReference type="EMBL" id="SHH67986.1"/>
    </source>
</evidence>
<comment type="subcellular location">
    <subcellularLocation>
        <location evidence="1">Cell inner membrane</location>
        <topology evidence="1">Multi-pass membrane protein</topology>
    </subcellularLocation>
    <subcellularLocation>
        <location evidence="8">Cell membrane</location>
        <topology evidence="8">Multi-pass membrane protein</topology>
    </subcellularLocation>
</comment>
<feature type="transmembrane region" description="Helical" evidence="8">
    <location>
        <begin position="522"/>
        <end position="540"/>
    </location>
</feature>
<evidence type="ECO:0000313" key="11">
    <source>
        <dbReference type="Proteomes" id="UP000184526"/>
    </source>
</evidence>
<dbReference type="PANTHER" id="PTHR43357:SF3">
    <property type="entry name" value="FE(3+)-TRANSPORT SYSTEM PERMEASE PROTEIN FBPB 2"/>
    <property type="match status" value="1"/>
</dbReference>
<feature type="transmembrane region" description="Helical" evidence="8">
    <location>
        <begin position="472"/>
        <end position="489"/>
    </location>
</feature>
<keyword evidence="7 8" id="KW-0472">Membrane</keyword>
<evidence type="ECO:0000259" key="9">
    <source>
        <dbReference type="PROSITE" id="PS50928"/>
    </source>
</evidence>
<keyword evidence="11" id="KW-1185">Reference proteome</keyword>
<dbReference type="GO" id="GO:0055085">
    <property type="term" value="P:transmembrane transport"/>
    <property type="evidence" value="ECO:0007669"/>
    <property type="project" value="InterPro"/>
</dbReference>
<protein>
    <submittedName>
        <fullName evidence="10">Iron(III) transport system permease protein</fullName>
    </submittedName>
</protein>
<feature type="transmembrane region" description="Helical" evidence="8">
    <location>
        <begin position="370"/>
        <end position="394"/>
    </location>
</feature>